<evidence type="ECO:0000313" key="4">
    <source>
        <dbReference type="Proteomes" id="UP001054902"/>
    </source>
</evidence>
<dbReference type="PROSITE" id="PS51471">
    <property type="entry name" value="FE2OG_OXY"/>
    <property type="match status" value="1"/>
</dbReference>
<dbReference type="EMBL" id="BLLK01000061">
    <property type="protein sequence ID" value="GFH58189.1"/>
    <property type="molecule type" value="Genomic_DNA"/>
</dbReference>
<dbReference type="SUPFAM" id="SSF51197">
    <property type="entry name" value="Clavaminate synthase-like"/>
    <property type="match status" value="1"/>
</dbReference>
<evidence type="ECO:0000313" key="3">
    <source>
        <dbReference type="EMBL" id="GFH58189.1"/>
    </source>
</evidence>
<keyword evidence="4" id="KW-1185">Reference proteome</keyword>
<protein>
    <recommendedName>
        <fullName evidence="2">Fe2OG dioxygenase domain-containing protein</fullName>
    </recommendedName>
</protein>
<organism evidence="3 4">
    <name type="scientific">Chaetoceros tenuissimus</name>
    <dbReference type="NCBI Taxonomy" id="426638"/>
    <lineage>
        <taxon>Eukaryota</taxon>
        <taxon>Sar</taxon>
        <taxon>Stramenopiles</taxon>
        <taxon>Ochrophyta</taxon>
        <taxon>Bacillariophyta</taxon>
        <taxon>Coscinodiscophyceae</taxon>
        <taxon>Chaetocerotophycidae</taxon>
        <taxon>Chaetocerotales</taxon>
        <taxon>Chaetocerotaceae</taxon>
        <taxon>Chaetoceros</taxon>
    </lineage>
</organism>
<reference evidence="3 4" key="1">
    <citation type="journal article" date="2021" name="Sci. Rep.">
        <title>The genome of the diatom Chaetoceros tenuissimus carries an ancient integrated fragment of an extant virus.</title>
        <authorList>
            <person name="Hongo Y."/>
            <person name="Kimura K."/>
            <person name="Takaki Y."/>
            <person name="Yoshida Y."/>
            <person name="Baba S."/>
            <person name="Kobayashi G."/>
            <person name="Nagasaki K."/>
            <person name="Hano T."/>
            <person name="Tomaru Y."/>
        </authorList>
    </citation>
    <scope>NUCLEOTIDE SEQUENCE [LARGE SCALE GENOMIC DNA]</scope>
    <source>
        <strain evidence="3 4">NIES-3715</strain>
    </source>
</reference>
<gene>
    <name evidence="3" type="ORF">CTEN210_14665</name>
</gene>
<dbReference type="Proteomes" id="UP001054902">
    <property type="component" value="Unassembled WGS sequence"/>
</dbReference>
<dbReference type="InterPro" id="IPR050231">
    <property type="entry name" value="Iron_ascorbate_oxido_reductase"/>
</dbReference>
<dbReference type="InterPro" id="IPR027443">
    <property type="entry name" value="IPNS-like_sf"/>
</dbReference>
<evidence type="ECO:0000256" key="1">
    <source>
        <dbReference type="SAM" id="MobiDB-lite"/>
    </source>
</evidence>
<feature type="domain" description="Fe2OG dioxygenase" evidence="2">
    <location>
        <begin position="503"/>
        <end position="615"/>
    </location>
</feature>
<comment type="caution">
    <text evidence="3">The sequence shown here is derived from an EMBL/GenBank/DDBJ whole genome shotgun (WGS) entry which is preliminary data.</text>
</comment>
<dbReference type="AlphaFoldDB" id="A0AAD3HCJ7"/>
<name>A0AAD3HCJ7_9STRA</name>
<dbReference type="Gene3D" id="2.60.120.330">
    <property type="entry name" value="B-lactam Antibiotic, Isopenicillin N Synthase, Chain"/>
    <property type="match status" value="1"/>
</dbReference>
<accession>A0AAD3HCJ7</accession>
<sequence length="648" mass="73500">MSYLNDPNGTVRKAKTPSHRRQDGLIKYSYDKTSQSGEDGIIEKLFQLIPSTRDRRYLVDVGAWDGKHLSNSYSLLINENSEWHGVLIEADGEKFQDLVDLHKPYGNTCLNVTVSCMRHSTQSLAYLLRHSTPSDFPDDFEFLCIDVDGTDYWLLHDVLHSQFKPQVICVEFNPTMPHDLIYIQPRDDNIRHGSSLPALVELAEQFDYQLVECTCYNAFLVRRDLYNQYVRDEIPFEPTIDVLHEVTMGTSMYQLYDGTLKIHGCKKMLWHRLPILEEKIQILDKKEDKLFPFAPGAELDQKPVIEESIANEEKMFQSISVDISSYCKPDGIVEEKQHCSRAILDQLKADGFALVRGTGIDKDLCNKALSWTHKFLQEAPEAVRRSCLTKDRARRGYSPQNAENFASLIGEQGPNDLVKKFRVGPENEEGDSFALTQPNAWPTEETWGLENVQLFQKYIQEYYDYLCKIANAIVQCIADELKSSTSDSTLESSLDALTVDNESHTSILTLLGYRKGARHQGCKKPLVAAHTDVGVITVLLFDAGNSAVLQRAESDTWIDVKLPTQVPNDPIFVVNIGDCLSDLCGNILPSTLHRVMPRNSKDTIPRNCLALFQGFKSDQKLQISGQSMTYEEWRKNKIAKAQEAQGKI</sequence>
<dbReference type="InterPro" id="IPR026992">
    <property type="entry name" value="DIOX_N"/>
</dbReference>
<dbReference type="Pfam" id="PF03171">
    <property type="entry name" value="2OG-FeII_Oxy"/>
    <property type="match status" value="1"/>
</dbReference>
<evidence type="ECO:0000259" key="2">
    <source>
        <dbReference type="PROSITE" id="PS51471"/>
    </source>
</evidence>
<proteinExistence type="predicted"/>
<feature type="region of interest" description="Disordered" evidence="1">
    <location>
        <begin position="1"/>
        <end position="20"/>
    </location>
</feature>
<dbReference type="InterPro" id="IPR005123">
    <property type="entry name" value="Oxoglu/Fe-dep_dioxygenase_dom"/>
</dbReference>
<dbReference type="Pfam" id="PF14226">
    <property type="entry name" value="DIOX_N"/>
    <property type="match status" value="1"/>
</dbReference>
<dbReference type="PANTHER" id="PTHR47990">
    <property type="entry name" value="2-OXOGLUTARATE (2OG) AND FE(II)-DEPENDENT OXYGENASE SUPERFAMILY PROTEIN-RELATED"/>
    <property type="match status" value="1"/>
</dbReference>
<dbReference type="InterPro" id="IPR044861">
    <property type="entry name" value="IPNS-like_FE2OG_OXY"/>
</dbReference>